<dbReference type="AlphaFoldDB" id="A0A4Q2K5F9"/>
<protein>
    <submittedName>
        <fullName evidence="1">Uncharacterized protein</fullName>
    </submittedName>
</protein>
<accession>A0A4Q2K5F9</accession>
<reference evidence="1 2" key="1">
    <citation type="submission" date="2019-01" db="EMBL/GenBank/DDBJ databases">
        <title>Senegalimassilia sp. nov. KGMB04484 isolated human feces.</title>
        <authorList>
            <person name="Han K.-I."/>
            <person name="Kim J.-S."/>
            <person name="Lee K.C."/>
            <person name="Suh M.K."/>
            <person name="Eom M.K."/>
            <person name="Lee J.H."/>
            <person name="Park S.-H."/>
            <person name="Kang S.W."/>
            <person name="Park J.-E."/>
            <person name="Oh B.S."/>
            <person name="Yu S.Y."/>
            <person name="Choi S.-H."/>
            <person name="Lee D.H."/>
            <person name="Yoon H."/>
            <person name="Kim B.-Y."/>
            <person name="Lee J.H."/>
            <person name="Lee J.-S."/>
        </authorList>
    </citation>
    <scope>NUCLEOTIDE SEQUENCE [LARGE SCALE GENOMIC DNA]</scope>
    <source>
        <strain evidence="1 2">KGMB04484</strain>
    </source>
</reference>
<proteinExistence type="predicted"/>
<dbReference type="Proteomes" id="UP000293345">
    <property type="component" value="Unassembled WGS sequence"/>
</dbReference>
<dbReference type="RefSeq" id="WP_129425200.1">
    <property type="nucleotide sequence ID" value="NZ_SDPW01000001.1"/>
</dbReference>
<evidence type="ECO:0000313" key="1">
    <source>
        <dbReference type="EMBL" id="RXZ54632.1"/>
    </source>
</evidence>
<name>A0A4Q2K5F9_9ACTN</name>
<keyword evidence="2" id="KW-1185">Reference proteome</keyword>
<gene>
    <name evidence="1" type="ORF">ET524_09190</name>
</gene>
<dbReference type="OrthoDB" id="241498at2"/>
<organism evidence="1 2">
    <name type="scientific">Senegalimassilia faecalis</name>
    <dbReference type="NCBI Taxonomy" id="2509433"/>
    <lineage>
        <taxon>Bacteria</taxon>
        <taxon>Bacillati</taxon>
        <taxon>Actinomycetota</taxon>
        <taxon>Coriobacteriia</taxon>
        <taxon>Coriobacteriales</taxon>
        <taxon>Coriobacteriaceae</taxon>
        <taxon>Senegalimassilia</taxon>
    </lineage>
</organism>
<sequence>MPGAALERTADPSRSYRSVTELPDSALDLACALSMLRRLQMVGWTRNRYRDALPAGLADEQIPGTKVCAYRYLENPAGCWSSTRA</sequence>
<comment type="caution">
    <text evidence="1">The sequence shown here is derived from an EMBL/GenBank/DDBJ whole genome shotgun (WGS) entry which is preliminary data.</text>
</comment>
<evidence type="ECO:0000313" key="2">
    <source>
        <dbReference type="Proteomes" id="UP000293345"/>
    </source>
</evidence>
<dbReference type="EMBL" id="SDPW01000001">
    <property type="protein sequence ID" value="RXZ54632.1"/>
    <property type="molecule type" value="Genomic_DNA"/>
</dbReference>